<organism evidence="2 3">
    <name type="scientific">Piloderma croceum (strain F 1598)</name>
    <dbReference type="NCBI Taxonomy" id="765440"/>
    <lineage>
        <taxon>Eukaryota</taxon>
        <taxon>Fungi</taxon>
        <taxon>Dikarya</taxon>
        <taxon>Basidiomycota</taxon>
        <taxon>Agaricomycotina</taxon>
        <taxon>Agaricomycetes</taxon>
        <taxon>Agaricomycetidae</taxon>
        <taxon>Atheliales</taxon>
        <taxon>Atheliaceae</taxon>
        <taxon>Piloderma</taxon>
    </lineage>
</organism>
<reference evidence="3" key="2">
    <citation type="submission" date="2015-01" db="EMBL/GenBank/DDBJ databases">
        <title>Evolutionary Origins and Diversification of the Mycorrhizal Mutualists.</title>
        <authorList>
            <consortium name="DOE Joint Genome Institute"/>
            <consortium name="Mycorrhizal Genomics Consortium"/>
            <person name="Kohler A."/>
            <person name="Kuo A."/>
            <person name="Nagy L.G."/>
            <person name="Floudas D."/>
            <person name="Copeland A."/>
            <person name="Barry K.W."/>
            <person name="Cichocki N."/>
            <person name="Veneault-Fourrey C."/>
            <person name="LaButti K."/>
            <person name="Lindquist E.A."/>
            <person name="Lipzen A."/>
            <person name="Lundell T."/>
            <person name="Morin E."/>
            <person name="Murat C."/>
            <person name="Riley R."/>
            <person name="Ohm R."/>
            <person name="Sun H."/>
            <person name="Tunlid A."/>
            <person name="Henrissat B."/>
            <person name="Grigoriev I.V."/>
            <person name="Hibbett D.S."/>
            <person name="Martin F."/>
        </authorList>
    </citation>
    <scope>NUCLEOTIDE SEQUENCE [LARGE SCALE GENOMIC DNA]</scope>
    <source>
        <strain evidence="3">F 1598</strain>
    </source>
</reference>
<dbReference type="EMBL" id="KN833000">
    <property type="protein sequence ID" value="KIM81192.1"/>
    <property type="molecule type" value="Genomic_DNA"/>
</dbReference>
<dbReference type="HOGENOM" id="CLU_2923466_0_0_1"/>
<keyword evidence="3" id="KW-1185">Reference proteome</keyword>
<feature type="signal peptide" evidence="1">
    <location>
        <begin position="1"/>
        <end position="32"/>
    </location>
</feature>
<name>A0A0C3BV51_PILCF</name>
<evidence type="ECO:0000256" key="1">
    <source>
        <dbReference type="SAM" id="SignalP"/>
    </source>
</evidence>
<feature type="chain" id="PRO_5002162074" evidence="1">
    <location>
        <begin position="33"/>
        <end position="61"/>
    </location>
</feature>
<reference evidence="2 3" key="1">
    <citation type="submission" date="2014-04" db="EMBL/GenBank/DDBJ databases">
        <authorList>
            <consortium name="DOE Joint Genome Institute"/>
            <person name="Kuo A."/>
            <person name="Tarkka M."/>
            <person name="Buscot F."/>
            <person name="Kohler A."/>
            <person name="Nagy L.G."/>
            <person name="Floudas D."/>
            <person name="Copeland A."/>
            <person name="Barry K.W."/>
            <person name="Cichocki N."/>
            <person name="Veneault-Fourrey C."/>
            <person name="LaButti K."/>
            <person name="Lindquist E.A."/>
            <person name="Lipzen A."/>
            <person name="Lundell T."/>
            <person name="Morin E."/>
            <person name="Murat C."/>
            <person name="Sun H."/>
            <person name="Tunlid A."/>
            <person name="Henrissat B."/>
            <person name="Grigoriev I.V."/>
            <person name="Hibbett D.S."/>
            <person name="Martin F."/>
            <person name="Nordberg H.P."/>
            <person name="Cantor M.N."/>
            <person name="Hua S.X."/>
        </authorList>
    </citation>
    <scope>NUCLEOTIDE SEQUENCE [LARGE SCALE GENOMIC DNA]</scope>
    <source>
        <strain evidence="2 3">F 1598</strain>
    </source>
</reference>
<sequence length="61" mass="6719">MDGFDLLATTPCGSGKLGYLILLMLVVREIAADETRNWKGGIPFVSSHDCGVPNQRLQRRT</sequence>
<dbReference type="InParanoid" id="A0A0C3BV51"/>
<evidence type="ECO:0000313" key="2">
    <source>
        <dbReference type="EMBL" id="KIM81192.1"/>
    </source>
</evidence>
<protein>
    <submittedName>
        <fullName evidence="2">Uncharacterized protein</fullName>
    </submittedName>
</protein>
<evidence type="ECO:0000313" key="3">
    <source>
        <dbReference type="Proteomes" id="UP000054166"/>
    </source>
</evidence>
<dbReference type="AlphaFoldDB" id="A0A0C3BV51"/>
<accession>A0A0C3BV51</accession>
<keyword evidence="1" id="KW-0732">Signal</keyword>
<proteinExistence type="predicted"/>
<gene>
    <name evidence="2" type="ORF">PILCRDRAFT_821645</name>
</gene>
<dbReference type="Proteomes" id="UP000054166">
    <property type="component" value="Unassembled WGS sequence"/>
</dbReference>